<evidence type="ECO:0000313" key="2">
    <source>
        <dbReference type="Proteomes" id="UP001056120"/>
    </source>
</evidence>
<dbReference type="EMBL" id="CM042031">
    <property type="protein sequence ID" value="KAI3784166.1"/>
    <property type="molecule type" value="Genomic_DNA"/>
</dbReference>
<protein>
    <submittedName>
        <fullName evidence="1">Uncharacterized protein</fullName>
    </submittedName>
</protein>
<gene>
    <name evidence="1" type="ORF">L1987_43260</name>
</gene>
<reference evidence="1 2" key="2">
    <citation type="journal article" date="2022" name="Mol. Ecol. Resour.">
        <title>The genomes of chicory, endive, great burdock and yacon provide insights into Asteraceae paleo-polyploidization history and plant inulin production.</title>
        <authorList>
            <person name="Fan W."/>
            <person name="Wang S."/>
            <person name="Wang H."/>
            <person name="Wang A."/>
            <person name="Jiang F."/>
            <person name="Liu H."/>
            <person name="Zhao H."/>
            <person name="Xu D."/>
            <person name="Zhang Y."/>
        </authorList>
    </citation>
    <scope>NUCLEOTIDE SEQUENCE [LARGE SCALE GENOMIC DNA]</scope>
    <source>
        <strain evidence="2">cv. Yunnan</strain>
        <tissue evidence="1">Leaves</tissue>
    </source>
</reference>
<organism evidence="1 2">
    <name type="scientific">Smallanthus sonchifolius</name>
    <dbReference type="NCBI Taxonomy" id="185202"/>
    <lineage>
        <taxon>Eukaryota</taxon>
        <taxon>Viridiplantae</taxon>
        <taxon>Streptophyta</taxon>
        <taxon>Embryophyta</taxon>
        <taxon>Tracheophyta</taxon>
        <taxon>Spermatophyta</taxon>
        <taxon>Magnoliopsida</taxon>
        <taxon>eudicotyledons</taxon>
        <taxon>Gunneridae</taxon>
        <taxon>Pentapetalae</taxon>
        <taxon>asterids</taxon>
        <taxon>campanulids</taxon>
        <taxon>Asterales</taxon>
        <taxon>Asteraceae</taxon>
        <taxon>Asteroideae</taxon>
        <taxon>Heliantheae alliance</taxon>
        <taxon>Millerieae</taxon>
        <taxon>Smallanthus</taxon>
    </lineage>
</organism>
<dbReference type="Proteomes" id="UP001056120">
    <property type="component" value="Linkage Group LG14"/>
</dbReference>
<sequence>MFDIIFPCFSGVRRTHSNDSQFELGERVHYTRDQLLQLREVVDIPEVILKVKQEVEAEFFGESQNWTKSEGIVPNQPQARYSEPDNRDWWARAPPTIKFAPRKKMLRRFANFSTPLENN</sequence>
<accession>A0ACB9GMD5</accession>
<name>A0ACB9GMD5_9ASTR</name>
<evidence type="ECO:0000313" key="1">
    <source>
        <dbReference type="EMBL" id="KAI3784166.1"/>
    </source>
</evidence>
<comment type="caution">
    <text evidence="1">The sequence shown here is derived from an EMBL/GenBank/DDBJ whole genome shotgun (WGS) entry which is preliminary data.</text>
</comment>
<reference evidence="2" key="1">
    <citation type="journal article" date="2022" name="Mol. Ecol. Resour.">
        <title>The genomes of chicory, endive, great burdock and yacon provide insights into Asteraceae palaeo-polyploidization history and plant inulin production.</title>
        <authorList>
            <person name="Fan W."/>
            <person name="Wang S."/>
            <person name="Wang H."/>
            <person name="Wang A."/>
            <person name="Jiang F."/>
            <person name="Liu H."/>
            <person name="Zhao H."/>
            <person name="Xu D."/>
            <person name="Zhang Y."/>
        </authorList>
    </citation>
    <scope>NUCLEOTIDE SEQUENCE [LARGE SCALE GENOMIC DNA]</scope>
    <source>
        <strain evidence="2">cv. Yunnan</strain>
    </source>
</reference>
<proteinExistence type="predicted"/>
<keyword evidence="2" id="KW-1185">Reference proteome</keyword>